<protein>
    <recommendedName>
        <fullName evidence="4">F1F0 ATP synthase assembly protein Atp10</fullName>
    </recommendedName>
</protein>
<dbReference type="AlphaFoldDB" id="A0A1Y2I9D8"/>
<accession>A0A1Y2I9D8</accession>
<sequence>MFSLRSLSLRQCRSSTTCTRAAVRRALQQRVISSTPRRHAEPSATPEPQLPAGAASEPKGKEKAQEAEASKGVKKDELPLLQRPLGVHAKPRPQGKETWEEKKEKYLDQDKRLAERHHLAREATRGYFSDLSATRHHGGKTWIAPKVMIREDKALYFPDISGTPLSGKEKVHTSNVLAGKVSVVTLLTTRISEIQTAMFTQPTQDAFGSHPLFQRVQINLQDNLLKSFLVSLFASGIRKTVPEALWPTYLISSQNIEYLREPLGIANRHVGYVYLVDPKMKVRWAACADPKSEEIAALLTCTKVLLDRSSKEQQAAQDSPPPEPTAEQKQE</sequence>
<dbReference type="PANTHER" id="PTHR28106:SF1">
    <property type="entry name" value="MITOCHONDRIAL ATPASE COMPLEX SUBUNIT ATP10"/>
    <property type="match status" value="1"/>
</dbReference>
<feature type="region of interest" description="Disordered" evidence="1">
    <location>
        <begin position="310"/>
        <end position="331"/>
    </location>
</feature>
<evidence type="ECO:0000256" key="1">
    <source>
        <dbReference type="SAM" id="MobiDB-lite"/>
    </source>
</evidence>
<evidence type="ECO:0008006" key="4">
    <source>
        <dbReference type="Google" id="ProtNLM"/>
    </source>
</evidence>
<organism evidence="2 3">
    <name type="scientific">Trametes coccinea (strain BRFM310)</name>
    <name type="common">Pycnoporus coccineus</name>
    <dbReference type="NCBI Taxonomy" id="1353009"/>
    <lineage>
        <taxon>Eukaryota</taxon>
        <taxon>Fungi</taxon>
        <taxon>Dikarya</taxon>
        <taxon>Basidiomycota</taxon>
        <taxon>Agaricomycotina</taxon>
        <taxon>Agaricomycetes</taxon>
        <taxon>Polyporales</taxon>
        <taxon>Polyporaceae</taxon>
        <taxon>Trametes</taxon>
    </lineage>
</organism>
<dbReference type="EMBL" id="KZ084146">
    <property type="protein sequence ID" value="OSC97766.1"/>
    <property type="molecule type" value="Genomic_DNA"/>
</dbReference>
<keyword evidence="3" id="KW-1185">Reference proteome</keyword>
<reference evidence="2 3" key="1">
    <citation type="journal article" date="2015" name="Biotechnol. Biofuels">
        <title>Enhanced degradation of softwood versus hardwood by the white-rot fungus Pycnoporus coccineus.</title>
        <authorList>
            <person name="Couturier M."/>
            <person name="Navarro D."/>
            <person name="Chevret D."/>
            <person name="Henrissat B."/>
            <person name="Piumi F."/>
            <person name="Ruiz-Duenas F.J."/>
            <person name="Martinez A.T."/>
            <person name="Grigoriev I.V."/>
            <person name="Riley R."/>
            <person name="Lipzen A."/>
            <person name="Berrin J.G."/>
            <person name="Master E.R."/>
            <person name="Rosso M.N."/>
        </authorList>
    </citation>
    <scope>NUCLEOTIDE SEQUENCE [LARGE SCALE GENOMIC DNA]</scope>
    <source>
        <strain evidence="2 3">BRFM310</strain>
    </source>
</reference>
<feature type="region of interest" description="Disordered" evidence="1">
    <location>
        <begin position="29"/>
        <end position="101"/>
    </location>
</feature>
<evidence type="ECO:0000313" key="2">
    <source>
        <dbReference type="EMBL" id="OSC97766.1"/>
    </source>
</evidence>
<dbReference type="PANTHER" id="PTHR28106">
    <property type="entry name" value="MITOCHONDRIAL ATPASE COMPLEX SUBUNIT ATP10"/>
    <property type="match status" value="1"/>
</dbReference>
<dbReference type="Proteomes" id="UP000193067">
    <property type="component" value="Unassembled WGS sequence"/>
</dbReference>
<dbReference type="InterPro" id="IPR007849">
    <property type="entry name" value="ATP10"/>
</dbReference>
<dbReference type="GO" id="GO:0033615">
    <property type="term" value="P:mitochondrial proton-transporting ATP synthase complex assembly"/>
    <property type="evidence" value="ECO:0007669"/>
    <property type="project" value="TreeGrafter"/>
</dbReference>
<name>A0A1Y2I9D8_TRAC3</name>
<dbReference type="OrthoDB" id="17089at2759"/>
<dbReference type="GO" id="GO:0005743">
    <property type="term" value="C:mitochondrial inner membrane"/>
    <property type="evidence" value="ECO:0007669"/>
    <property type="project" value="TreeGrafter"/>
</dbReference>
<evidence type="ECO:0000313" key="3">
    <source>
        <dbReference type="Proteomes" id="UP000193067"/>
    </source>
</evidence>
<proteinExistence type="predicted"/>
<dbReference type="Pfam" id="PF05176">
    <property type="entry name" value="ATP-synt_10"/>
    <property type="match status" value="1"/>
</dbReference>
<feature type="compositionally biased region" description="Basic and acidic residues" evidence="1">
    <location>
        <begin position="58"/>
        <end position="78"/>
    </location>
</feature>
<dbReference type="STRING" id="1353009.A0A1Y2I9D8"/>
<gene>
    <name evidence="2" type="ORF">PYCCODRAFT_1398152</name>
</gene>